<feature type="zinc finger region" description="RING-Gid-type" evidence="6">
    <location>
        <begin position="396"/>
        <end position="439"/>
    </location>
</feature>
<evidence type="ECO:0000256" key="6">
    <source>
        <dbReference type="PROSITE-ProRule" id="PRU01215"/>
    </source>
</evidence>
<sequence>METLIEELKTTHQKTLQETDTQLSLTLESLESAVEFVSAMSEDEEMMFQILKEWESSLHQEKRDITIKKSQKDYHRVLSKVGKHLVSLPSNEIPFLTSKKLEKELMDQLIAEHLYRIGDFELGDQFLKESGSTIPEGFRGLMGKMHKILGQLDERDIGSALNWVHQTLQIRDKDSVNEKEVKKNKNKKESKKGTEIKKGMEIKKEMEIKKKEEEIEIEIEMEMEIEKDKEKEKEKEKNKIGKETNNTQQQQILKKTHSFEFRLHKAFYLNLLLKNELKEAINYSRQWFKQFASTHMKEIKQLAGCLVYSNGFAKRRFPELFNGSVWLQLHSEFREIYCLVAGIPSHSPLELLCQAGESAVSVLKKVSGLISINTGDELPMEIPVDNNFKFHSSFICPVSKERSTQKNPPVLLKCGHVISKSSMKTLLEGGKTKFKCPYCPVITNSQIDCIEIKF</sequence>
<dbReference type="InterPro" id="IPR037683">
    <property type="entry name" value="Rmd5_dRing"/>
</dbReference>
<dbReference type="InterPro" id="IPR013083">
    <property type="entry name" value="Znf_RING/FYVE/PHD"/>
</dbReference>
<comment type="subcellular location">
    <subcellularLocation>
        <location evidence="1">Cytoplasm</location>
    </subcellularLocation>
</comment>
<dbReference type="SUPFAM" id="SSF57850">
    <property type="entry name" value="RING/U-box"/>
    <property type="match status" value="1"/>
</dbReference>
<keyword evidence="4 6" id="KW-0863">Zinc-finger</keyword>
<dbReference type="PROSITE" id="PS51867">
    <property type="entry name" value="ZF_RING_GID"/>
    <property type="match status" value="1"/>
</dbReference>
<evidence type="ECO:0000256" key="2">
    <source>
        <dbReference type="ARBA" id="ARBA00022490"/>
    </source>
</evidence>
<dbReference type="GO" id="GO:0043161">
    <property type="term" value="P:proteasome-mediated ubiquitin-dependent protein catabolic process"/>
    <property type="evidence" value="ECO:0007669"/>
    <property type="project" value="InterPro"/>
</dbReference>
<dbReference type="GO" id="GO:0061630">
    <property type="term" value="F:ubiquitin protein ligase activity"/>
    <property type="evidence" value="ECO:0007669"/>
    <property type="project" value="InterPro"/>
</dbReference>
<dbReference type="Pfam" id="PF10607">
    <property type="entry name" value="CTLH"/>
    <property type="match status" value="1"/>
</dbReference>
<dbReference type="Pfam" id="PF13445">
    <property type="entry name" value="zf-RING_UBOX"/>
    <property type="match status" value="1"/>
</dbReference>
<evidence type="ECO:0000256" key="5">
    <source>
        <dbReference type="ARBA" id="ARBA00022833"/>
    </source>
</evidence>
<keyword evidence="5" id="KW-0862">Zinc</keyword>
<dbReference type="InterPro" id="IPR045098">
    <property type="entry name" value="Fyv10_fam"/>
</dbReference>
<dbReference type="InterPro" id="IPR006594">
    <property type="entry name" value="LisH"/>
</dbReference>
<proteinExistence type="predicted"/>
<dbReference type="GO" id="GO:0034657">
    <property type="term" value="C:GID complex"/>
    <property type="evidence" value="ECO:0007669"/>
    <property type="project" value="TreeGrafter"/>
</dbReference>
<dbReference type="InterPro" id="IPR027370">
    <property type="entry name" value="Znf-RING_euk"/>
</dbReference>
<gene>
    <name evidence="9" type="ORF">M0812_03814</name>
</gene>
<dbReference type="InterPro" id="IPR013144">
    <property type="entry name" value="CRA_dom"/>
</dbReference>
<dbReference type="PANTHER" id="PTHR12170">
    <property type="entry name" value="MACROPHAGE ERYTHROBLAST ATTACHER-RELATED"/>
    <property type="match status" value="1"/>
</dbReference>
<reference evidence="9" key="1">
    <citation type="submission" date="2022-08" db="EMBL/GenBank/DDBJ databases">
        <title>Novel sulphate-reducing endosymbionts in the free-living metamonad Anaeramoeba.</title>
        <authorList>
            <person name="Jerlstrom-Hultqvist J."/>
            <person name="Cepicka I."/>
            <person name="Gallot-Lavallee L."/>
            <person name="Salas-Leiva D."/>
            <person name="Curtis B.A."/>
            <person name="Zahonova K."/>
            <person name="Pipaliya S."/>
            <person name="Dacks J."/>
            <person name="Roger A.J."/>
        </authorList>
    </citation>
    <scope>NUCLEOTIDE SEQUENCE</scope>
    <source>
        <strain evidence="9">Busselton2</strain>
    </source>
</reference>
<feature type="region of interest" description="Disordered" evidence="7">
    <location>
        <begin position="228"/>
        <end position="249"/>
    </location>
</feature>
<dbReference type="Gene3D" id="3.30.40.10">
    <property type="entry name" value="Zinc/RING finger domain, C3HC4 (zinc finger)"/>
    <property type="match status" value="1"/>
</dbReference>
<protein>
    <recommendedName>
        <fullName evidence="8">RING-Gid-type domain-containing protein</fullName>
    </recommendedName>
</protein>
<keyword evidence="2" id="KW-0963">Cytoplasm</keyword>
<dbReference type="GO" id="GO:0005634">
    <property type="term" value="C:nucleus"/>
    <property type="evidence" value="ECO:0007669"/>
    <property type="project" value="TreeGrafter"/>
</dbReference>
<dbReference type="AlphaFoldDB" id="A0AAV8ADU1"/>
<dbReference type="PROSITE" id="PS50896">
    <property type="entry name" value="LISH"/>
    <property type="match status" value="1"/>
</dbReference>
<dbReference type="GO" id="GO:0005737">
    <property type="term" value="C:cytoplasm"/>
    <property type="evidence" value="ECO:0007669"/>
    <property type="project" value="UniProtKB-SubCell"/>
</dbReference>
<accession>A0AAV8ADU1</accession>
<feature type="domain" description="RING-Gid-type" evidence="8">
    <location>
        <begin position="396"/>
        <end position="439"/>
    </location>
</feature>
<dbReference type="GO" id="GO:0008270">
    <property type="term" value="F:zinc ion binding"/>
    <property type="evidence" value="ECO:0007669"/>
    <property type="project" value="UniProtKB-KW"/>
</dbReference>
<dbReference type="InterPro" id="IPR024964">
    <property type="entry name" value="CTLH/CRA"/>
</dbReference>
<organism evidence="9 10">
    <name type="scientific">Anaeramoeba flamelloides</name>
    <dbReference type="NCBI Taxonomy" id="1746091"/>
    <lineage>
        <taxon>Eukaryota</taxon>
        <taxon>Metamonada</taxon>
        <taxon>Anaeramoebidae</taxon>
        <taxon>Anaeramoeba</taxon>
    </lineage>
</organism>
<dbReference type="EMBL" id="JANTQA010000008">
    <property type="protein sequence ID" value="KAJ3452053.1"/>
    <property type="molecule type" value="Genomic_DNA"/>
</dbReference>
<evidence type="ECO:0000256" key="7">
    <source>
        <dbReference type="SAM" id="MobiDB-lite"/>
    </source>
</evidence>
<dbReference type="InterPro" id="IPR044063">
    <property type="entry name" value="ZF_RING_GID"/>
</dbReference>
<name>A0AAV8ADU1_9EUKA</name>
<comment type="caution">
    <text evidence="9">The sequence shown here is derived from an EMBL/GenBank/DDBJ whole genome shotgun (WGS) entry which is preliminary data.</text>
</comment>
<feature type="compositionally biased region" description="Basic and acidic residues" evidence="7">
    <location>
        <begin position="228"/>
        <end position="242"/>
    </location>
</feature>
<evidence type="ECO:0000256" key="4">
    <source>
        <dbReference type="ARBA" id="ARBA00022771"/>
    </source>
</evidence>
<evidence type="ECO:0000313" key="9">
    <source>
        <dbReference type="EMBL" id="KAJ3452053.1"/>
    </source>
</evidence>
<keyword evidence="3" id="KW-0479">Metal-binding</keyword>
<evidence type="ECO:0000259" key="8">
    <source>
        <dbReference type="PROSITE" id="PS51867"/>
    </source>
</evidence>
<dbReference type="PANTHER" id="PTHR12170:SF3">
    <property type="entry name" value="GH10162P"/>
    <property type="match status" value="1"/>
</dbReference>
<dbReference type="FunFam" id="3.30.40.10:FF:000143">
    <property type="entry name" value="Regulator of gluconeogenesis Rmd5"/>
    <property type="match status" value="1"/>
</dbReference>
<dbReference type="CDD" id="cd16652">
    <property type="entry name" value="dRING_Rmd5p-like"/>
    <property type="match status" value="1"/>
</dbReference>
<dbReference type="Proteomes" id="UP001146793">
    <property type="component" value="Unassembled WGS sequence"/>
</dbReference>
<evidence type="ECO:0000256" key="3">
    <source>
        <dbReference type="ARBA" id="ARBA00022723"/>
    </source>
</evidence>
<evidence type="ECO:0000313" key="10">
    <source>
        <dbReference type="Proteomes" id="UP001146793"/>
    </source>
</evidence>
<evidence type="ECO:0000256" key="1">
    <source>
        <dbReference type="ARBA" id="ARBA00004496"/>
    </source>
</evidence>
<dbReference type="SMART" id="SM00757">
    <property type="entry name" value="CRA"/>
    <property type="match status" value="1"/>
</dbReference>